<dbReference type="AlphaFoldDB" id="A0A1V4DH81"/>
<evidence type="ECO:0000313" key="3">
    <source>
        <dbReference type="Proteomes" id="UP000189970"/>
    </source>
</evidence>
<comment type="caution">
    <text evidence="2">The sequence shown here is derived from an EMBL/GenBank/DDBJ whole genome shotgun (WGS) entry which is preliminary data.</text>
</comment>
<evidence type="ECO:0000259" key="1">
    <source>
        <dbReference type="PROSITE" id="PS51704"/>
    </source>
</evidence>
<dbReference type="Gene3D" id="3.20.20.190">
    <property type="entry name" value="Phosphatidylinositol (PI) phosphodiesterase"/>
    <property type="match status" value="1"/>
</dbReference>
<dbReference type="InterPro" id="IPR017946">
    <property type="entry name" value="PLC-like_Pdiesterase_TIM-brl"/>
</dbReference>
<accession>A0A1V4DH81</accession>
<dbReference type="GO" id="GO:0006629">
    <property type="term" value="P:lipid metabolic process"/>
    <property type="evidence" value="ECO:0007669"/>
    <property type="project" value="InterPro"/>
</dbReference>
<organism evidence="2 3">
    <name type="scientific">Vagococcus martis</name>
    <dbReference type="NCBI Taxonomy" id="1768210"/>
    <lineage>
        <taxon>Bacteria</taxon>
        <taxon>Bacillati</taxon>
        <taxon>Bacillota</taxon>
        <taxon>Bacilli</taxon>
        <taxon>Lactobacillales</taxon>
        <taxon>Enterococcaceae</taxon>
        <taxon>Vagococcus</taxon>
    </lineage>
</organism>
<dbReference type="EMBL" id="MVAB01000001">
    <property type="protein sequence ID" value="OPF87802.1"/>
    <property type="molecule type" value="Genomic_DNA"/>
</dbReference>
<feature type="domain" description="GP-PDE" evidence="1">
    <location>
        <begin position="33"/>
        <end position="256"/>
    </location>
</feature>
<dbReference type="RefSeq" id="WP_079346590.1">
    <property type="nucleotide sequence ID" value="NZ_MVAB01000001.1"/>
</dbReference>
<keyword evidence="2" id="KW-0378">Hydrolase</keyword>
<evidence type="ECO:0000313" key="2">
    <source>
        <dbReference type="EMBL" id="OPF87802.1"/>
    </source>
</evidence>
<protein>
    <submittedName>
        <fullName evidence="2">Hydrolase</fullName>
    </submittedName>
</protein>
<keyword evidence="3" id="KW-1185">Reference proteome</keyword>
<dbReference type="PANTHER" id="PTHR46211:SF14">
    <property type="entry name" value="GLYCEROPHOSPHODIESTER PHOSPHODIESTERASE"/>
    <property type="match status" value="1"/>
</dbReference>
<name>A0A1V4DH81_9ENTE</name>
<proteinExistence type="predicted"/>
<dbReference type="SUPFAM" id="SSF51695">
    <property type="entry name" value="PLC-like phosphodiesterases"/>
    <property type="match status" value="1"/>
</dbReference>
<dbReference type="CDD" id="cd08556">
    <property type="entry name" value="GDPD"/>
    <property type="match status" value="1"/>
</dbReference>
<dbReference type="GO" id="GO:0008081">
    <property type="term" value="F:phosphoric diester hydrolase activity"/>
    <property type="evidence" value="ECO:0007669"/>
    <property type="project" value="InterPro"/>
</dbReference>
<dbReference type="Proteomes" id="UP000189970">
    <property type="component" value="Unassembled WGS sequence"/>
</dbReference>
<sequence>MKKKKYIITVLLASLCVLGVILIQKHSNQKIINKIYSHRGASGEETEHSFPAYDLALLYGSHNIEQDLVTSKDGTLYVSHDDNAKRLTGVDRLYSDMTDEEINQLRTSDNNRILRLQDVFDRYKKTTHYVIELKENDKQIDLFNNIIRQNNMEDFVIIQARTLTSLNKIKQTFPKMTTLLLAKDDIEAQNACKADYVDIISLNTKFMTKDIIKIIHEANKQANFWTLNSMADINKATNLGADSYFTNYTAKAIELEKKAHASFFH</sequence>
<dbReference type="Pfam" id="PF03009">
    <property type="entry name" value="GDPD"/>
    <property type="match status" value="1"/>
</dbReference>
<reference evidence="2 3" key="1">
    <citation type="submission" date="2017-02" db="EMBL/GenBank/DDBJ databases">
        <title>Vagococcus cremeus sp. nov., isolated from the small intestine of a marten, Martes flavigula.</title>
        <authorList>
            <person name="Tak E.J."/>
            <person name="Bae J.-W."/>
        </authorList>
    </citation>
    <scope>NUCLEOTIDE SEQUENCE [LARGE SCALE GENOMIC DNA]</scope>
    <source>
        <strain evidence="2 3">D7T301</strain>
    </source>
</reference>
<dbReference type="PROSITE" id="PS51704">
    <property type="entry name" value="GP_PDE"/>
    <property type="match status" value="1"/>
</dbReference>
<dbReference type="PANTHER" id="PTHR46211">
    <property type="entry name" value="GLYCEROPHOSPHORYL DIESTER PHOSPHODIESTERASE"/>
    <property type="match status" value="1"/>
</dbReference>
<dbReference type="InterPro" id="IPR030395">
    <property type="entry name" value="GP_PDE_dom"/>
</dbReference>
<gene>
    <name evidence="2" type="ORF">BW731_06215</name>
</gene>